<protein>
    <submittedName>
        <fullName evidence="2">Uncharacterized protein</fullName>
    </submittedName>
</protein>
<evidence type="ECO:0000256" key="1">
    <source>
        <dbReference type="SAM" id="MobiDB-lite"/>
    </source>
</evidence>
<evidence type="ECO:0000313" key="2">
    <source>
        <dbReference type="EMBL" id="KAH1180419.1"/>
    </source>
</evidence>
<evidence type="ECO:0000313" key="3">
    <source>
        <dbReference type="Proteomes" id="UP000827986"/>
    </source>
</evidence>
<organism evidence="2 3">
    <name type="scientific">Mauremys mutica</name>
    <name type="common">yellowpond turtle</name>
    <dbReference type="NCBI Taxonomy" id="74926"/>
    <lineage>
        <taxon>Eukaryota</taxon>
        <taxon>Metazoa</taxon>
        <taxon>Chordata</taxon>
        <taxon>Craniata</taxon>
        <taxon>Vertebrata</taxon>
        <taxon>Euteleostomi</taxon>
        <taxon>Archelosauria</taxon>
        <taxon>Testudinata</taxon>
        <taxon>Testudines</taxon>
        <taxon>Cryptodira</taxon>
        <taxon>Durocryptodira</taxon>
        <taxon>Testudinoidea</taxon>
        <taxon>Geoemydidae</taxon>
        <taxon>Geoemydinae</taxon>
        <taxon>Mauremys</taxon>
    </lineage>
</organism>
<comment type="caution">
    <text evidence="2">The sequence shown here is derived from an EMBL/GenBank/DDBJ whole genome shotgun (WGS) entry which is preliminary data.</text>
</comment>
<feature type="region of interest" description="Disordered" evidence="1">
    <location>
        <begin position="40"/>
        <end position="90"/>
    </location>
</feature>
<dbReference type="EMBL" id="JAHDVG010000470">
    <property type="protein sequence ID" value="KAH1180419.1"/>
    <property type="molecule type" value="Genomic_DNA"/>
</dbReference>
<dbReference type="AlphaFoldDB" id="A0A9D4B4S3"/>
<gene>
    <name evidence="2" type="ORF">KIL84_009255</name>
</gene>
<feature type="compositionally biased region" description="Low complexity" evidence="1">
    <location>
        <begin position="42"/>
        <end position="55"/>
    </location>
</feature>
<keyword evidence="3" id="KW-1185">Reference proteome</keyword>
<accession>A0A9D4B4S3</accession>
<reference evidence="2" key="1">
    <citation type="submission" date="2021-09" db="EMBL/GenBank/DDBJ databases">
        <title>The genome of Mauremys mutica provides insights into the evolution of semi-aquatic lifestyle.</title>
        <authorList>
            <person name="Gong S."/>
            <person name="Gao Y."/>
        </authorList>
    </citation>
    <scope>NUCLEOTIDE SEQUENCE</scope>
    <source>
        <strain evidence="2">MM-2020</strain>
        <tissue evidence="2">Muscle</tissue>
    </source>
</reference>
<proteinExistence type="predicted"/>
<sequence>MGGLSASAAFREHLRRLCLGGFPCGAGSWVRAPARRGIIRQPGSLAPRPRPRAASPGGGGVRETRRGQLVVPPDWELGQGLGKRGRGRQCPQQPLHWLPWGAVPEARERLPRALAGDAAWRPQPVGVFAAGSLCPGVYSLGSCSSIASRCHKARPARSQRGAGVTQAPCGMRLRPEHTPPEAAAMAPWGQMFCRLNAQGAGIILWHLEAYVHMEVGNGPRHLRRFKFGF</sequence>
<name>A0A9D4B4S3_9SAUR</name>
<dbReference type="Proteomes" id="UP000827986">
    <property type="component" value="Unassembled WGS sequence"/>
</dbReference>